<reference evidence="2 3" key="1">
    <citation type="submission" date="2020-08" db="EMBL/GenBank/DDBJ databases">
        <title>Functional genomics of gut bacteria from endangered species of beetles.</title>
        <authorList>
            <person name="Carlos-Shanley C."/>
        </authorList>
    </citation>
    <scope>NUCLEOTIDE SEQUENCE [LARGE SCALE GENOMIC DNA]</scope>
    <source>
        <strain evidence="2 3">S00123</strain>
    </source>
</reference>
<feature type="region of interest" description="Disordered" evidence="1">
    <location>
        <begin position="205"/>
        <end position="255"/>
    </location>
</feature>
<dbReference type="Proteomes" id="UP000539957">
    <property type="component" value="Unassembled WGS sequence"/>
</dbReference>
<proteinExistence type="predicted"/>
<feature type="compositionally biased region" description="Low complexity" evidence="1">
    <location>
        <begin position="214"/>
        <end position="249"/>
    </location>
</feature>
<evidence type="ECO:0000313" key="2">
    <source>
        <dbReference type="EMBL" id="MBB4799662.1"/>
    </source>
</evidence>
<protein>
    <submittedName>
        <fullName evidence="2">Uncharacterized protein</fullName>
    </submittedName>
</protein>
<sequence>MVDYSAPLRAAQQGLMTGVQLGGRMRENRQNREIGGLMAGGDYKGASAAAFTGGDLRTGQAIQGYEQQQQGVQRGQNITGALKTGDYAGAMGFASSPEEMAQITAFRDRATAAEKAQAAEKAGQMAAVLGAIQSLPPEQQLAAAQQYAPQFGIDPSGLTAETLTPQALEAYRIQAIGLKDYLSHQDRREDNARQDRVAEAQIAATRSLGTQREASANAANARAAKTRSAPSGGRSGGRQSAPSAAPAARPWERKW</sequence>
<organism evidence="2 3">
    <name type="scientific">Brevundimonas bullata</name>
    <dbReference type="NCBI Taxonomy" id="13160"/>
    <lineage>
        <taxon>Bacteria</taxon>
        <taxon>Pseudomonadati</taxon>
        <taxon>Pseudomonadota</taxon>
        <taxon>Alphaproteobacteria</taxon>
        <taxon>Caulobacterales</taxon>
        <taxon>Caulobacteraceae</taxon>
        <taxon>Brevundimonas</taxon>
    </lineage>
</organism>
<keyword evidence="3" id="KW-1185">Reference proteome</keyword>
<name>A0A7W7ISZ7_9CAUL</name>
<dbReference type="RefSeq" id="WP_184273372.1">
    <property type="nucleotide sequence ID" value="NZ_JACHKY010000007.1"/>
</dbReference>
<evidence type="ECO:0000313" key="3">
    <source>
        <dbReference type="Proteomes" id="UP000539957"/>
    </source>
</evidence>
<accession>A0A7W7ISZ7</accession>
<gene>
    <name evidence="2" type="ORF">HNP32_003422</name>
</gene>
<dbReference type="EMBL" id="JACHKY010000007">
    <property type="protein sequence ID" value="MBB4799662.1"/>
    <property type="molecule type" value="Genomic_DNA"/>
</dbReference>
<evidence type="ECO:0000256" key="1">
    <source>
        <dbReference type="SAM" id="MobiDB-lite"/>
    </source>
</evidence>
<comment type="caution">
    <text evidence="2">The sequence shown here is derived from an EMBL/GenBank/DDBJ whole genome shotgun (WGS) entry which is preliminary data.</text>
</comment>
<dbReference type="AlphaFoldDB" id="A0A7W7ISZ7"/>